<protein>
    <recommendedName>
        <fullName evidence="2">DUF5652 domain-containing protein</fullName>
    </recommendedName>
</protein>
<comment type="caution">
    <text evidence="3">The sequence shown here is derived from an EMBL/GenBank/DDBJ whole genome shotgun (WGS) entry which is preliminary data.</text>
</comment>
<feature type="transmembrane region" description="Helical" evidence="1">
    <location>
        <begin position="21"/>
        <end position="43"/>
    </location>
</feature>
<dbReference type="AlphaFoldDB" id="A0A0G0TLK8"/>
<organism evidence="3 4">
    <name type="scientific">Candidatus Curtissbacteria bacterium GW2011_GWA1_40_16</name>
    <dbReference type="NCBI Taxonomy" id="1618405"/>
    <lineage>
        <taxon>Bacteria</taxon>
        <taxon>Candidatus Curtissiibacteriota</taxon>
    </lineage>
</organism>
<proteinExistence type="predicted"/>
<dbReference type="EMBL" id="LBYI01000053">
    <property type="protein sequence ID" value="KKR47945.1"/>
    <property type="molecule type" value="Genomic_DNA"/>
</dbReference>
<feature type="domain" description="DUF5652" evidence="2">
    <location>
        <begin position="21"/>
        <end position="75"/>
    </location>
</feature>
<keyword evidence="1" id="KW-0812">Transmembrane</keyword>
<evidence type="ECO:0000313" key="4">
    <source>
        <dbReference type="Proteomes" id="UP000034531"/>
    </source>
</evidence>
<dbReference type="Pfam" id="PF18893">
    <property type="entry name" value="DUF5652"/>
    <property type="match status" value="1"/>
</dbReference>
<feature type="transmembrane region" description="Helical" evidence="1">
    <location>
        <begin position="49"/>
        <end position="70"/>
    </location>
</feature>
<name>A0A0G0TLK8_9BACT</name>
<reference evidence="3 4" key="1">
    <citation type="journal article" date="2015" name="Nature">
        <title>rRNA introns, odd ribosomes, and small enigmatic genomes across a large radiation of phyla.</title>
        <authorList>
            <person name="Brown C.T."/>
            <person name="Hug L.A."/>
            <person name="Thomas B.C."/>
            <person name="Sharon I."/>
            <person name="Castelle C.J."/>
            <person name="Singh A."/>
            <person name="Wilkins M.J."/>
            <person name="Williams K.H."/>
            <person name="Banfield J.F."/>
        </authorList>
    </citation>
    <scope>NUCLEOTIDE SEQUENCE [LARGE SCALE GENOMIC DNA]</scope>
</reference>
<dbReference type="InterPro" id="IPR043712">
    <property type="entry name" value="DUF5652"/>
</dbReference>
<evidence type="ECO:0000313" key="3">
    <source>
        <dbReference type="EMBL" id="KKR47945.1"/>
    </source>
</evidence>
<keyword evidence="1" id="KW-0472">Membrane</keyword>
<gene>
    <name evidence="3" type="ORF">UT84_C0053G0006</name>
</gene>
<evidence type="ECO:0000256" key="1">
    <source>
        <dbReference type="SAM" id="Phobius"/>
    </source>
</evidence>
<keyword evidence="1" id="KW-1133">Transmembrane helix</keyword>
<sequence>MDSFIRDLILSNNIAKDPRGAILLAVLVIWSLIFKGAALWHAAKNAEKIWFIAILLLNTAGIAEIAYLFFFSKDKLVLKDLIENAKSLNIKTLIPQKVKK</sequence>
<accession>A0A0G0TLK8</accession>
<dbReference type="Proteomes" id="UP000034531">
    <property type="component" value="Unassembled WGS sequence"/>
</dbReference>
<evidence type="ECO:0000259" key="2">
    <source>
        <dbReference type="Pfam" id="PF18893"/>
    </source>
</evidence>